<evidence type="ECO:0000313" key="1">
    <source>
        <dbReference type="EMBL" id="KAH7926803.1"/>
    </source>
</evidence>
<name>A0ACB8BPK8_9AGAM</name>
<comment type="caution">
    <text evidence="1">The sequence shown here is derived from an EMBL/GenBank/DDBJ whole genome shotgun (WGS) entry which is preliminary data.</text>
</comment>
<evidence type="ECO:0000313" key="2">
    <source>
        <dbReference type="Proteomes" id="UP000790709"/>
    </source>
</evidence>
<accession>A0ACB8BPK8</accession>
<gene>
    <name evidence="1" type="ORF">BV22DRAFT_1118678</name>
</gene>
<proteinExistence type="predicted"/>
<sequence length="302" mass="33488">MSIRRKSTTHDLATLRLHPDGSRVQQSSNNVKHRTAKYAVEDARGNWIARDAGGHGTVKKRKNVGISAEELDREDIGLSSDGEIRHRSRSNSKGKRKEPEGSDEDEDNGMRDPRARKRRSFIRDLSFLVPTSGLPAPEPSGSHINSGGAIPSSVQFSEPSPELLKCIHHFASCYYGENGYLRDGSKDYRGQKKSRFLKNLAQKTAYAPEGSGSMSDWMRDSYESDGDDSEQDITEDERDDDNEEDDDSPAHDKDTPKNKDMYKAFDGSALVAIGMLLQEHIAHALLAESLKPSASRREGVGL</sequence>
<reference evidence="1" key="1">
    <citation type="journal article" date="2021" name="New Phytol.">
        <title>Evolutionary innovations through gain and loss of genes in the ectomycorrhizal Boletales.</title>
        <authorList>
            <person name="Wu G."/>
            <person name="Miyauchi S."/>
            <person name="Morin E."/>
            <person name="Kuo A."/>
            <person name="Drula E."/>
            <person name="Varga T."/>
            <person name="Kohler A."/>
            <person name="Feng B."/>
            <person name="Cao Y."/>
            <person name="Lipzen A."/>
            <person name="Daum C."/>
            <person name="Hundley H."/>
            <person name="Pangilinan J."/>
            <person name="Johnson J."/>
            <person name="Barry K."/>
            <person name="LaButti K."/>
            <person name="Ng V."/>
            <person name="Ahrendt S."/>
            <person name="Min B."/>
            <person name="Choi I.G."/>
            <person name="Park H."/>
            <person name="Plett J.M."/>
            <person name="Magnuson J."/>
            <person name="Spatafora J.W."/>
            <person name="Nagy L.G."/>
            <person name="Henrissat B."/>
            <person name="Grigoriev I.V."/>
            <person name="Yang Z.L."/>
            <person name="Xu J."/>
            <person name="Martin F.M."/>
        </authorList>
    </citation>
    <scope>NUCLEOTIDE SEQUENCE</scope>
    <source>
        <strain evidence="1">KUC20120723A-06</strain>
    </source>
</reference>
<dbReference type="Proteomes" id="UP000790709">
    <property type="component" value="Unassembled WGS sequence"/>
</dbReference>
<dbReference type="EMBL" id="MU266377">
    <property type="protein sequence ID" value="KAH7926803.1"/>
    <property type="molecule type" value="Genomic_DNA"/>
</dbReference>
<keyword evidence="2" id="KW-1185">Reference proteome</keyword>
<organism evidence="1 2">
    <name type="scientific">Leucogyrophana mollusca</name>
    <dbReference type="NCBI Taxonomy" id="85980"/>
    <lineage>
        <taxon>Eukaryota</taxon>
        <taxon>Fungi</taxon>
        <taxon>Dikarya</taxon>
        <taxon>Basidiomycota</taxon>
        <taxon>Agaricomycotina</taxon>
        <taxon>Agaricomycetes</taxon>
        <taxon>Agaricomycetidae</taxon>
        <taxon>Boletales</taxon>
        <taxon>Boletales incertae sedis</taxon>
        <taxon>Leucogyrophana</taxon>
    </lineage>
</organism>
<protein>
    <submittedName>
        <fullName evidence="1">Uncharacterized protein</fullName>
    </submittedName>
</protein>